<dbReference type="SUPFAM" id="SSF53383">
    <property type="entry name" value="PLP-dependent transferases"/>
    <property type="match status" value="1"/>
</dbReference>
<dbReference type="Gene3D" id="3.40.640.10">
    <property type="entry name" value="Type I PLP-dependent aspartate aminotransferase-like (Major domain)"/>
    <property type="match status" value="1"/>
</dbReference>
<dbReference type="InterPro" id="IPR050477">
    <property type="entry name" value="GrpII_AminoAcid_Decarb"/>
</dbReference>
<dbReference type="InterPro" id="IPR015421">
    <property type="entry name" value="PyrdxlP-dep_Trfase_major"/>
</dbReference>
<dbReference type="Proteomes" id="UP000729733">
    <property type="component" value="Unassembled WGS sequence"/>
</dbReference>
<dbReference type="InterPro" id="IPR018247">
    <property type="entry name" value="EF_Hand_1_Ca_BS"/>
</dbReference>
<evidence type="ECO:0000256" key="1">
    <source>
        <dbReference type="ARBA" id="ARBA00001933"/>
    </source>
</evidence>
<comment type="caution">
    <text evidence="6">The sequence shown here is derived from an EMBL/GenBank/DDBJ whole genome shotgun (WGS) entry which is preliminary data.</text>
</comment>
<dbReference type="GO" id="GO:0005509">
    <property type="term" value="F:calcium ion binding"/>
    <property type="evidence" value="ECO:0007669"/>
    <property type="project" value="InterPro"/>
</dbReference>
<dbReference type="Pfam" id="PF00282">
    <property type="entry name" value="Pyridoxal_deC"/>
    <property type="match status" value="1"/>
</dbReference>
<dbReference type="InterPro" id="IPR049373">
    <property type="entry name" value="TyrDC_C"/>
</dbReference>
<dbReference type="EMBL" id="JADWDC010000018">
    <property type="protein sequence ID" value="MCC0177187.1"/>
    <property type="molecule type" value="Genomic_DNA"/>
</dbReference>
<protein>
    <submittedName>
        <fullName evidence="6">Decarboxylase</fullName>
    </submittedName>
</protein>
<keyword evidence="7" id="KW-1185">Reference proteome</keyword>
<evidence type="ECO:0000313" key="6">
    <source>
        <dbReference type="EMBL" id="MCC0177187.1"/>
    </source>
</evidence>
<dbReference type="GO" id="GO:0019752">
    <property type="term" value="P:carboxylic acid metabolic process"/>
    <property type="evidence" value="ECO:0007669"/>
    <property type="project" value="InterPro"/>
</dbReference>
<dbReference type="PANTHER" id="PTHR42735">
    <property type="match status" value="1"/>
</dbReference>
<reference evidence="6" key="1">
    <citation type="journal article" date="2021" name="Antonie Van Leeuwenhoek">
        <title>Draft genome and description of Waterburya agarophytonicola gen. nov. sp. nov. (Pleurocapsales, Cyanobacteria): a seaweed symbiont.</title>
        <authorList>
            <person name="Bonthond G."/>
            <person name="Shalygin S."/>
            <person name="Bayer T."/>
            <person name="Weinberger F."/>
        </authorList>
    </citation>
    <scope>NUCLEOTIDE SEQUENCE</scope>
    <source>
        <strain evidence="6">KI4</strain>
    </source>
</reference>
<gene>
    <name evidence="6" type="ORF">I4641_09380</name>
</gene>
<keyword evidence="2 4" id="KW-0663">Pyridoxal phosphate</keyword>
<feature type="domain" description="EF-hand" evidence="5">
    <location>
        <begin position="753"/>
        <end position="786"/>
    </location>
</feature>
<dbReference type="SMART" id="SM00054">
    <property type="entry name" value="EFh"/>
    <property type="match status" value="2"/>
</dbReference>
<dbReference type="InterPro" id="IPR011992">
    <property type="entry name" value="EF-hand-dom_pair"/>
</dbReference>
<evidence type="ECO:0000259" key="5">
    <source>
        <dbReference type="PROSITE" id="PS50222"/>
    </source>
</evidence>
<evidence type="ECO:0000256" key="3">
    <source>
        <dbReference type="ARBA" id="ARBA00023239"/>
    </source>
</evidence>
<dbReference type="Pfam" id="PF13499">
    <property type="entry name" value="EF-hand_7"/>
    <property type="match status" value="1"/>
</dbReference>
<dbReference type="CDD" id="cd00051">
    <property type="entry name" value="EFh"/>
    <property type="match status" value="1"/>
</dbReference>
<dbReference type="InterPro" id="IPR002048">
    <property type="entry name" value="EF_hand_dom"/>
</dbReference>
<dbReference type="GO" id="GO:0004058">
    <property type="term" value="F:aromatic-L-amino-acid decarboxylase activity"/>
    <property type="evidence" value="ECO:0007669"/>
    <property type="project" value="UniProtKB-ARBA"/>
</dbReference>
<dbReference type="InterPro" id="IPR002129">
    <property type="entry name" value="PyrdxlP-dep_de-COase"/>
</dbReference>
<proteinExistence type="predicted"/>
<sequence length="793" mass="88840">MSNNYFSQQDLKQLFPFGDILDLEASGTQSLEAWFLGHNAENLAEFEGLILEAVRDQAFWRRNFYPGDPTQIDEQVKRQPEYIQTIDTLKESYRSLLAFLKKSVPFFSMRYQGHMNWEVTMPAMLGYFAAMLYNPNNVAFEASTATTILEMLVGDDICKMLGYTMPDWAEIERGALRPWGHLTCGGTVANIEAIWSARNLKFYPLALQAVLKNEPEFITAKYIEVPLVTGKSQMLIELDTWSLLNLKGDEILALPTRLQTEYQIEAEAVSQAIAKYSLQNLGIQEFSRRFLANVTHSPVLIVPGTKHYSFAKTTALLGIGSSNIIDVPVDKDARMDAQQLDLILQDCLAKKQPVYTVVAVMGSTEESAVDPLEEILALRSKYRELGLEFTVHGDAAWGGYFASLLREDEPGTVTINPPSKTSYAIAMSKYVTRQFEVLGQADSITVDPHKSGYIPYPAGALCYRNSAMRNLVTFAAPVVFHGGTEPSIGIYGIEGSKPGAAAAAVYLSHKVIRPTKSGYGKIHGHALFSCKKLYARLISMARPKDWFIVVPVPRLPAEINGGDIQKQLGFIRDRIDGKTNEELFADSEAMNFLAELGPDQNILTYAFNFRKPNGFLNTNLALANRLNKAIYDMLSINLGDDIYGYSLIVSTTDFTKADYGEEFIENYKQRLGVGGSPGDTITVLRSTVMNPWLTETAKGSFLNVIEQELRQVVAKALFRDSLLQIFEEFDVNQDGVLEIDEIKTKFQEWGYDDREIENFWKMSDINRDNSISVPEFLNSFSQFVVLSSRGKKS</sequence>
<feature type="domain" description="EF-hand" evidence="5">
    <location>
        <begin position="717"/>
        <end position="752"/>
    </location>
</feature>
<feature type="modified residue" description="N6-(pyridoxal phosphate)lysine" evidence="4">
    <location>
        <position position="450"/>
    </location>
</feature>
<evidence type="ECO:0000256" key="4">
    <source>
        <dbReference type="PIRSR" id="PIRSR602129-50"/>
    </source>
</evidence>
<dbReference type="GO" id="GO:0030170">
    <property type="term" value="F:pyridoxal phosphate binding"/>
    <property type="evidence" value="ECO:0007669"/>
    <property type="project" value="InterPro"/>
</dbReference>
<accession>A0A964BQZ5</accession>
<dbReference type="AlphaFoldDB" id="A0A964BQZ5"/>
<evidence type="ECO:0000256" key="2">
    <source>
        <dbReference type="ARBA" id="ARBA00022898"/>
    </source>
</evidence>
<dbReference type="Gene3D" id="1.10.238.10">
    <property type="entry name" value="EF-hand"/>
    <property type="match status" value="1"/>
</dbReference>
<keyword evidence="3" id="KW-0456">Lyase</keyword>
<organism evidence="6 7">
    <name type="scientific">Waterburya agarophytonicola KI4</name>
    <dbReference type="NCBI Taxonomy" id="2874699"/>
    <lineage>
        <taxon>Bacteria</taxon>
        <taxon>Bacillati</taxon>
        <taxon>Cyanobacteriota</taxon>
        <taxon>Cyanophyceae</taxon>
        <taxon>Pleurocapsales</taxon>
        <taxon>Hyellaceae</taxon>
        <taxon>Waterburya</taxon>
        <taxon>Waterburya agarophytonicola</taxon>
    </lineage>
</organism>
<dbReference type="InterPro" id="IPR015424">
    <property type="entry name" value="PyrdxlP-dep_Trfase"/>
</dbReference>
<dbReference type="RefSeq" id="WP_229640224.1">
    <property type="nucleotide sequence ID" value="NZ_JADWDC010000018.1"/>
</dbReference>
<dbReference type="PROSITE" id="PS50222">
    <property type="entry name" value="EF_HAND_2"/>
    <property type="match status" value="2"/>
</dbReference>
<dbReference type="PROSITE" id="PS00018">
    <property type="entry name" value="EF_HAND_1"/>
    <property type="match status" value="2"/>
</dbReference>
<dbReference type="SUPFAM" id="SSF47473">
    <property type="entry name" value="EF-hand"/>
    <property type="match status" value="1"/>
</dbReference>
<comment type="cofactor">
    <cofactor evidence="1 4">
        <name>pyridoxal 5'-phosphate</name>
        <dbReference type="ChEBI" id="CHEBI:597326"/>
    </cofactor>
</comment>
<name>A0A964BQZ5_9CYAN</name>
<dbReference type="PANTHER" id="PTHR42735:SF4">
    <property type="entry name" value="PYRIDOXAL PHOSPHATE-DEPENDENT DECARBOXYLASE FAMILY PROTEIN"/>
    <property type="match status" value="1"/>
</dbReference>
<dbReference type="Pfam" id="PF21391">
    <property type="entry name" value="tyr_de_CO2_C"/>
    <property type="match status" value="1"/>
</dbReference>
<evidence type="ECO:0000313" key="7">
    <source>
        <dbReference type="Proteomes" id="UP000729733"/>
    </source>
</evidence>